<reference evidence="2 3" key="1">
    <citation type="journal article" date="2010" name="DNA Res.">
        <title>Genome sequence of Kitasatospora setae NBRC 14216T: an evolutionary snapshot of the family Streptomycetaceae.</title>
        <authorList>
            <person name="Ichikawa N."/>
            <person name="Oguchi A."/>
            <person name="Ikeda H."/>
            <person name="Ishikawa J."/>
            <person name="Kitani S."/>
            <person name="Watanabe Y."/>
            <person name="Nakamura S."/>
            <person name="Katano Y."/>
            <person name="Kishi E."/>
            <person name="Sasagawa M."/>
            <person name="Ankai A."/>
            <person name="Fukui S."/>
            <person name="Hashimoto Y."/>
            <person name="Kamata S."/>
            <person name="Otoguro M."/>
            <person name="Tanikawa S."/>
            <person name="Nihira T."/>
            <person name="Horinouchi S."/>
            <person name="Ohnishi Y."/>
            <person name="Hayakawa M."/>
            <person name="Kuzuyama T."/>
            <person name="Arisawa A."/>
            <person name="Nomoto F."/>
            <person name="Miura H."/>
            <person name="Takahashi Y."/>
            <person name="Fujita N."/>
        </authorList>
    </citation>
    <scope>NUCLEOTIDE SEQUENCE [LARGE SCALE GENOMIC DNA]</scope>
    <source>
        <strain evidence="3">ATCC 33774 / DSM 43861 / JCM 3304 / KCC A-0304 / NBRC 14216 / KM-6054</strain>
    </source>
</reference>
<protein>
    <recommendedName>
        <fullName evidence="1">HMA domain-containing protein</fullName>
    </recommendedName>
</protein>
<accession>E4MYV1</accession>
<dbReference type="SUPFAM" id="SSF55008">
    <property type="entry name" value="HMA, heavy metal-associated domain"/>
    <property type="match status" value="1"/>
</dbReference>
<dbReference type="Gene3D" id="3.30.70.100">
    <property type="match status" value="1"/>
</dbReference>
<dbReference type="Proteomes" id="UP000007076">
    <property type="component" value="Chromosome"/>
</dbReference>
<name>E4MYV1_KITSK</name>
<feature type="domain" description="HMA" evidence="1">
    <location>
        <begin position="16"/>
        <end position="79"/>
    </location>
</feature>
<sequence length="82" mass="8185">MDGHGNTHRTGARPMSTTVFAVDGMSCGHCEKTVSAGLAVLPGVTAVTADAKAGRVTVTGDVDEAGVRAAVDEAGFVLTGRV</sequence>
<evidence type="ECO:0000313" key="3">
    <source>
        <dbReference type="Proteomes" id="UP000007076"/>
    </source>
</evidence>
<keyword evidence="3" id="KW-1185">Reference proteome</keyword>
<dbReference type="CDD" id="cd00371">
    <property type="entry name" value="HMA"/>
    <property type="match status" value="1"/>
</dbReference>
<dbReference type="KEGG" id="ksk:KSE_70260"/>
<organism evidence="2 3">
    <name type="scientific">Kitasatospora setae (strain ATCC 33774 / DSM 43861 / JCM 3304 / KCC A-0304 / NBRC 14216 / KM-6054)</name>
    <name type="common">Streptomyces setae</name>
    <dbReference type="NCBI Taxonomy" id="452652"/>
    <lineage>
        <taxon>Bacteria</taxon>
        <taxon>Bacillati</taxon>
        <taxon>Actinomycetota</taxon>
        <taxon>Actinomycetes</taxon>
        <taxon>Kitasatosporales</taxon>
        <taxon>Streptomycetaceae</taxon>
        <taxon>Kitasatospora</taxon>
    </lineage>
</organism>
<evidence type="ECO:0000259" key="1">
    <source>
        <dbReference type="PROSITE" id="PS50846"/>
    </source>
</evidence>
<dbReference type="eggNOG" id="COG2608">
    <property type="taxonomic scope" value="Bacteria"/>
</dbReference>
<dbReference type="Pfam" id="PF00403">
    <property type="entry name" value="HMA"/>
    <property type="match status" value="1"/>
</dbReference>
<gene>
    <name evidence="2" type="ordered locus">KSE_70260</name>
</gene>
<proteinExistence type="predicted"/>
<dbReference type="HOGENOM" id="CLU_134973_13_0_11"/>
<dbReference type="STRING" id="452652.KSE_70260"/>
<dbReference type="GO" id="GO:0046872">
    <property type="term" value="F:metal ion binding"/>
    <property type="evidence" value="ECO:0007669"/>
    <property type="project" value="InterPro"/>
</dbReference>
<dbReference type="EMBL" id="AP010968">
    <property type="protein sequence ID" value="BAJ32784.1"/>
    <property type="molecule type" value="Genomic_DNA"/>
</dbReference>
<dbReference type="AlphaFoldDB" id="E4MYV1"/>
<dbReference type="InterPro" id="IPR006121">
    <property type="entry name" value="HMA_dom"/>
</dbReference>
<dbReference type="PATRIC" id="fig|452652.3.peg.7059"/>
<evidence type="ECO:0000313" key="2">
    <source>
        <dbReference type="EMBL" id="BAJ32784.1"/>
    </source>
</evidence>
<dbReference type="PROSITE" id="PS50846">
    <property type="entry name" value="HMA_2"/>
    <property type="match status" value="1"/>
</dbReference>
<dbReference type="InterPro" id="IPR036163">
    <property type="entry name" value="HMA_dom_sf"/>
</dbReference>